<feature type="region of interest" description="Disordered" evidence="8">
    <location>
        <begin position="453"/>
        <end position="498"/>
    </location>
</feature>
<dbReference type="SUPFAM" id="SSF46689">
    <property type="entry name" value="Homeodomain-like"/>
    <property type="match status" value="1"/>
</dbReference>
<dbReference type="InterPro" id="IPR001827">
    <property type="entry name" value="Homeobox_Antennapedia_CS"/>
</dbReference>
<evidence type="ECO:0000256" key="4">
    <source>
        <dbReference type="ARBA" id="ARBA00023155"/>
    </source>
</evidence>
<feature type="compositionally biased region" description="Basic and acidic residues" evidence="8">
    <location>
        <begin position="277"/>
        <end position="287"/>
    </location>
</feature>
<feature type="non-terminal residue" evidence="10">
    <location>
        <position position="1"/>
    </location>
</feature>
<dbReference type="GO" id="GO:0000981">
    <property type="term" value="F:DNA-binding transcription factor activity, RNA polymerase II-specific"/>
    <property type="evidence" value="ECO:0007669"/>
    <property type="project" value="InterPro"/>
</dbReference>
<feature type="compositionally biased region" description="Low complexity" evidence="8">
    <location>
        <begin position="411"/>
        <end position="423"/>
    </location>
</feature>
<feature type="compositionally biased region" description="Low complexity" evidence="8">
    <location>
        <begin position="134"/>
        <end position="147"/>
    </location>
</feature>
<feature type="domain" description="Homeobox" evidence="9">
    <location>
        <begin position="212"/>
        <end position="272"/>
    </location>
</feature>
<dbReference type="InterPro" id="IPR017970">
    <property type="entry name" value="Homeobox_CS"/>
</dbReference>
<evidence type="ECO:0000313" key="10">
    <source>
        <dbReference type="EMBL" id="ABD46724.1"/>
    </source>
</evidence>
<feature type="DNA-binding region" description="Homeobox" evidence="6">
    <location>
        <begin position="214"/>
        <end position="273"/>
    </location>
</feature>
<dbReference type="Gene3D" id="1.10.10.60">
    <property type="entry name" value="Homeodomain-like"/>
    <property type="match status" value="1"/>
</dbReference>
<dbReference type="InterPro" id="IPR001356">
    <property type="entry name" value="HD"/>
</dbReference>
<feature type="region of interest" description="Disordered" evidence="8">
    <location>
        <begin position="514"/>
        <end position="558"/>
    </location>
</feature>
<comment type="subcellular location">
    <subcellularLocation>
        <location evidence="1 6 7">Nucleus</location>
    </subcellularLocation>
</comment>
<dbReference type="GO" id="GO:0005634">
    <property type="term" value="C:nucleus"/>
    <property type="evidence" value="ECO:0007669"/>
    <property type="project" value="UniProtKB-SubCell"/>
</dbReference>
<keyword evidence="2" id="KW-0217">Developmental protein</keyword>
<reference evidence="10" key="1">
    <citation type="journal article" date="2006" name="Nature">
        <title>Homology of arthropod anterior appendages revealed by Hox gene expression in a sea spider.</title>
        <authorList>
            <person name="Jager M."/>
            <person name="Murienne J."/>
            <person name="Clabaut C."/>
            <person name="Deutsch J."/>
            <person name="Le Guyader H."/>
            <person name="Manuel M."/>
        </authorList>
    </citation>
    <scope>NUCLEOTIDE SEQUENCE</scope>
</reference>
<accession>Q1G691</accession>
<dbReference type="PANTHER" id="PTHR45664:SF2">
    <property type="entry name" value="HOMEOTIC PROTEIN PROBOSCIPEDIA"/>
    <property type="match status" value="1"/>
</dbReference>
<dbReference type="PRINTS" id="PR00024">
    <property type="entry name" value="HOMEOBOX"/>
</dbReference>
<keyword evidence="4 6" id="KW-0371">Homeobox</keyword>
<dbReference type="AlphaFoldDB" id="Q1G691"/>
<dbReference type="CDD" id="cd00086">
    <property type="entry name" value="homeodomain"/>
    <property type="match status" value="1"/>
</dbReference>
<dbReference type="PROSITE" id="PS00027">
    <property type="entry name" value="HOMEOBOX_1"/>
    <property type="match status" value="1"/>
</dbReference>
<evidence type="ECO:0000256" key="8">
    <source>
        <dbReference type="SAM" id="MobiDB-lite"/>
    </source>
</evidence>
<keyword evidence="3 6" id="KW-0238">DNA-binding</keyword>
<dbReference type="Pfam" id="PF00046">
    <property type="entry name" value="Homeodomain"/>
    <property type="match status" value="1"/>
</dbReference>
<feature type="region of interest" description="Disordered" evidence="8">
    <location>
        <begin position="175"/>
        <end position="210"/>
    </location>
</feature>
<dbReference type="InterPro" id="IPR009057">
    <property type="entry name" value="Homeodomain-like_sf"/>
</dbReference>
<feature type="region of interest" description="Disordered" evidence="8">
    <location>
        <begin position="134"/>
        <end position="162"/>
    </location>
</feature>
<feature type="compositionally biased region" description="Polar residues" evidence="8">
    <location>
        <begin position="514"/>
        <end position="532"/>
    </location>
</feature>
<evidence type="ECO:0000256" key="1">
    <source>
        <dbReference type="ARBA" id="ARBA00004123"/>
    </source>
</evidence>
<evidence type="ECO:0000256" key="2">
    <source>
        <dbReference type="ARBA" id="ARBA00022473"/>
    </source>
</evidence>
<evidence type="ECO:0000256" key="3">
    <source>
        <dbReference type="ARBA" id="ARBA00023125"/>
    </source>
</evidence>
<gene>
    <name evidence="10" type="primary">Pb</name>
</gene>
<evidence type="ECO:0000256" key="6">
    <source>
        <dbReference type="PROSITE-ProRule" id="PRU00108"/>
    </source>
</evidence>
<dbReference type="InterPro" id="IPR020479">
    <property type="entry name" value="HD_metazoa"/>
</dbReference>
<feature type="compositionally biased region" description="Polar residues" evidence="8">
    <location>
        <begin position="467"/>
        <end position="498"/>
    </location>
</feature>
<evidence type="ECO:0000256" key="5">
    <source>
        <dbReference type="ARBA" id="ARBA00023242"/>
    </source>
</evidence>
<evidence type="ECO:0000259" key="9">
    <source>
        <dbReference type="PROSITE" id="PS50071"/>
    </source>
</evidence>
<proteinExistence type="evidence at transcript level"/>
<dbReference type="GO" id="GO:0048513">
    <property type="term" value="P:animal organ development"/>
    <property type="evidence" value="ECO:0007669"/>
    <property type="project" value="UniProtKB-ARBA"/>
</dbReference>
<sequence length="558" mass="60368">TRQFLLFFQFIAIFFLSFVFFCLHPSNFTIFPCKSSMLVNGMDSGCESGFINSQPSMAEFMTTMPAHMNSDTFHGGSSISGGSPVAAAVANMRGATQTPAGMCQMDGSSSTAAATGGTSPAAVAAAAVAAAAHRNGSTNTGSSRSNSAKSAKHPATAGDLGMPAAAVQEYPWMKEKKTTRKQHQGGSKQNKHGVWDGNSSGNYSYDQVGENGLPRRLRTAYTNTQLLELEKEFHFNKYLCRPRRIEIAASLDLTERQVKVWFQNRRMRHKRQSNGKSADDKGSDDGMRGSSKSGCGSPCSRTIDSDSSSTKSEPQLGASEMMHTDASFEIRGPIERLSSSPNSNVNGETSDMYNESVEIGNHKSPQGPSEVTEEFDEEGAALKMIHKRECTDEDPSGVNAGDFPSEVALKSSPSTSVMSSTSPGPCGTPRLTDTSVGNMMEFSSDIQCKTNASSYNSNGIGPPPNRIVTSHNQPPSVYHQSSHTNSPYSMSHYQSRSVRQGNLANRSNEYQNNMANYSSYGTMPHQQHTVQQDHYGVQNPAQAKSPYQGYYQSEQYNG</sequence>
<name>Q1G691_9CHEL</name>
<dbReference type="EMBL" id="DQ315730">
    <property type="protein sequence ID" value="ABD46724.1"/>
    <property type="molecule type" value="mRNA"/>
</dbReference>
<dbReference type="SMART" id="SM00389">
    <property type="entry name" value="HOX"/>
    <property type="match status" value="1"/>
</dbReference>
<dbReference type="FunFam" id="1.10.10.60:FF:000176">
    <property type="entry name" value="pancreas/duodenum homeobox protein 1"/>
    <property type="match status" value="1"/>
</dbReference>
<dbReference type="PANTHER" id="PTHR45664">
    <property type="entry name" value="PROTEIN ZERKNUELLT 1-RELATED"/>
    <property type="match status" value="1"/>
</dbReference>
<dbReference type="PROSITE" id="PS00032">
    <property type="entry name" value="ANTENNAPEDIA"/>
    <property type="match status" value="1"/>
</dbReference>
<protein>
    <submittedName>
        <fullName evidence="10">Homeobox protein proboscipedia</fullName>
    </submittedName>
</protein>
<organism evidence="10">
    <name type="scientific">Endeis spinosa</name>
    <dbReference type="NCBI Taxonomy" id="136194"/>
    <lineage>
        <taxon>Eukaryota</taxon>
        <taxon>Metazoa</taxon>
        <taxon>Ecdysozoa</taxon>
        <taxon>Arthropoda</taxon>
        <taxon>Chelicerata</taxon>
        <taxon>Pycnogonida</taxon>
        <taxon>Pantopoda</taxon>
        <taxon>Endeidae</taxon>
        <taxon>Endeis</taxon>
    </lineage>
</organism>
<feature type="region of interest" description="Disordered" evidence="8">
    <location>
        <begin position="390"/>
        <end position="436"/>
    </location>
</feature>
<dbReference type="GO" id="GO:0000978">
    <property type="term" value="F:RNA polymerase II cis-regulatory region sequence-specific DNA binding"/>
    <property type="evidence" value="ECO:0007669"/>
    <property type="project" value="TreeGrafter"/>
</dbReference>
<dbReference type="PROSITE" id="PS50071">
    <property type="entry name" value="HOMEOBOX_2"/>
    <property type="match status" value="1"/>
</dbReference>
<keyword evidence="5 6" id="KW-0539">Nucleus</keyword>
<feature type="compositionally biased region" description="Low complexity" evidence="8">
    <location>
        <begin position="289"/>
        <end position="300"/>
    </location>
</feature>
<evidence type="ECO:0000256" key="7">
    <source>
        <dbReference type="RuleBase" id="RU000682"/>
    </source>
</evidence>
<feature type="region of interest" description="Disordered" evidence="8">
    <location>
        <begin position="265"/>
        <end position="319"/>
    </location>
</feature>